<gene>
    <name evidence="1" type="ORF">COK72_01870</name>
</gene>
<dbReference type="Proteomes" id="UP000226106">
    <property type="component" value="Unassembled WGS sequence"/>
</dbReference>
<accession>A0A9X7ARX5</accession>
<reference evidence="1 2" key="1">
    <citation type="submission" date="2017-09" db="EMBL/GenBank/DDBJ databases">
        <title>Large-scale bioinformatics analysis of Bacillus genomes uncovers conserved roles of natural products in bacterial physiology.</title>
        <authorList>
            <consortium name="Agbiome Team Llc"/>
            <person name="Bleich R.M."/>
            <person name="Grubbs K.J."/>
            <person name="Santa Maria K.C."/>
            <person name="Allen S.E."/>
            <person name="Farag S."/>
            <person name="Shank E.A."/>
            <person name="Bowers A."/>
        </authorList>
    </citation>
    <scope>NUCLEOTIDE SEQUENCE [LARGE SCALE GENOMIC DNA]</scope>
    <source>
        <strain evidence="1 2">AFS065400</strain>
    </source>
</reference>
<comment type="caution">
    <text evidence="1">The sequence shown here is derived from an EMBL/GenBank/DDBJ whole genome shotgun (WGS) entry which is preliminary data.</text>
</comment>
<evidence type="ECO:0000313" key="2">
    <source>
        <dbReference type="Proteomes" id="UP000226106"/>
    </source>
</evidence>
<dbReference type="EMBL" id="NVCO01000007">
    <property type="protein sequence ID" value="PFT50775.1"/>
    <property type="molecule type" value="Genomic_DNA"/>
</dbReference>
<name>A0A9X7ARX5_BACTU</name>
<evidence type="ECO:0000313" key="1">
    <source>
        <dbReference type="EMBL" id="PFT50775.1"/>
    </source>
</evidence>
<sequence length="67" mass="7778">MNGNKVYKGSALKAWFLSKPNIRRILIPSGDSFHIMNLDEIIDTDYYLITQRDFNSITIEEVELITD</sequence>
<organism evidence="1 2">
    <name type="scientific">Bacillus thuringiensis</name>
    <dbReference type="NCBI Taxonomy" id="1428"/>
    <lineage>
        <taxon>Bacteria</taxon>
        <taxon>Bacillati</taxon>
        <taxon>Bacillota</taxon>
        <taxon>Bacilli</taxon>
        <taxon>Bacillales</taxon>
        <taxon>Bacillaceae</taxon>
        <taxon>Bacillus</taxon>
        <taxon>Bacillus cereus group</taxon>
    </lineage>
</organism>
<dbReference type="RefSeq" id="WP_098392895.1">
    <property type="nucleotide sequence ID" value="NZ_NVCO01000007.1"/>
</dbReference>
<proteinExistence type="predicted"/>
<dbReference type="AlphaFoldDB" id="A0A9X7ARX5"/>
<protein>
    <submittedName>
        <fullName evidence="1">Uncharacterized protein</fullName>
    </submittedName>
</protein>